<gene>
    <name evidence="1" type="ORF">FQN60_016971</name>
</gene>
<proteinExistence type="predicted"/>
<sequence length="158" mass="17792">MHEIHLEVSRADTLGQDYAFLNELMKCLSNCVWSPQQASSFRQRKKSPVQNELIFCVFAIMMLTLSQASSLDGETLGCVKADECNVETTVELFSNNPNFVMTKHCCVTPICNLAIKLPIATLLYLTQNRSAAVRQLPSRGQKLLFHEVLKVQIFVLQV</sequence>
<organism evidence="1 2">
    <name type="scientific">Etheostoma spectabile</name>
    <name type="common">orangethroat darter</name>
    <dbReference type="NCBI Taxonomy" id="54343"/>
    <lineage>
        <taxon>Eukaryota</taxon>
        <taxon>Metazoa</taxon>
        <taxon>Chordata</taxon>
        <taxon>Craniata</taxon>
        <taxon>Vertebrata</taxon>
        <taxon>Euteleostomi</taxon>
        <taxon>Actinopterygii</taxon>
        <taxon>Neopterygii</taxon>
        <taxon>Teleostei</taxon>
        <taxon>Neoteleostei</taxon>
        <taxon>Acanthomorphata</taxon>
        <taxon>Eupercaria</taxon>
        <taxon>Perciformes</taxon>
        <taxon>Percoidei</taxon>
        <taxon>Percidae</taxon>
        <taxon>Etheostomatinae</taxon>
        <taxon>Etheostoma</taxon>
    </lineage>
</organism>
<comment type="caution">
    <text evidence="1">The sequence shown here is derived from an EMBL/GenBank/DDBJ whole genome shotgun (WGS) entry which is preliminary data.</text>
</comment>
<dbReference type="Proteomes" id="UP000327493">
    <property type="component" value="Chromosome 6"/>
</dbReference>
<keyword evidence="2" id="KW-1185">Reference proteome</keyword>
<evidence type="ECO:0000313" key="2">
    <source>
        <dbReference type="Proteomes" id="UP000327493"/>
    </source>
</evidence>
<dbReference type="AlphaFoldDB" id="A0A5J5DE68"/>
<protein>
    <recommendedName>
        <fullName evidence="3">UPAR/Ly6 domain-containing protein</fullName>
    </recommendedName>
</protein>
<name>A0A5J5DE68_9PERO</name>
<dbReference type="EMBL" id="VOFY01000006">
    <property type="protein sequence ID" value="KAA8591597.1"/>
    <property type="molecule type" value="Genomic_DNA"/>
</dbReference>
<evidence type="ECO:0000313" key="1">
    <source>
        <dbReference type="EMBL" id="KAA8591597.1"/>
    </source>
</evidence>
<accession>A0A5J5DE68</accession>
<evidence type="ECO:0008006" key="3">
    <source>
        <dbReference type="Google" id="ProtNLM"/>
    </source>
</evidence>
<reference evidence="1 2" key="1">
    <citation type="submission" date="2019-08" db="EMBL/GenBank/DDBJ databases">
        <title>A chromosome-level genome assembly, high-density linkage maps, and genome scans reveal the genomic architecture of hybrid incompatibilities underlying speciation via character displacement in darters (Percidae: Etheostominae).</title>
        <authorList>
            <person name="Moran R.L."/>
            <person name="Catchen J.M."/>
            <person name="Fuller R.C."/>
        </authorList>
    </citation>
    <scope>NUCLEOTIDE SEQUENCE [LARGE SCALE GENOMIC DNA]</scope>
    <source>
        <strain evidence="1">EspeVRDwgs_2016</strain>
        <tissue evidence="1">Muscle</tissue>
    </source>
</reference>